<evidence type="ECO:0000256" key="1">
    <source>
        <dbReference type="SAM" id="MobiDB-lite"/>
    </source>
</evidence>
<reference evidence="2 3" key="1">
    <citation type="submission" date="2024-03" db="EMBL/GenBank/DDBJ databases">
        <title>Mouse gut bacterial collection (mGBC) of GemPharmatech.</title>
        <authorList>
            <person name="He Y."/>
            <person name="Dong L."/>
            <person name="Wu D."/>
            <person name="Gao X."/>
            <person name="Lin Z."/>
        </authorList>
    </citation>
    <scope>NUCLEOTIDE SEQUENCE [LARGE SCALE GENOMIC DNA]</scope>
    <source>
        <strain evidence="2 3">20-218</strain>
    </source>
</reference>
<comment type="caution">
    <text evidence="2">The sequence shown here is derived from an EMBL/GenBank/DDBJ whole genome shotgun (WGS) entry which is preliminary data.</text>
</comment>
<sequence length="760" mass="82720">MELSILSVKKLIVLSALAFGLLFMAKPTTAAVLTGGVLGEDEFGRPQVTFQTDNWRDMMDTYLSPQLNLAPINEGSSPTISANFTAGNHGTIRFEVTGTVFGNNVWSQIMGNQAAGGSVNQDTIREGRSLYIDGNSNTLYFDNDTTPTNGSGGRGDSNAQGTGGGPRRGWFAGVQGRTSNPISGSVGVPAQSNDTVTITPETRLTLANATVINSITGGVFQARGRNVKPTFTYKDVRYINGAGTTSATPIYAHYAHINFSGTNYFRVWQSGTGNLTGSDNQGEFIEGGAHVEVLDGHTALDYNWGNDQPFFMEVIDRYLLRLHEDAKLTMNLDTSYAMYWSRSQSHSIHNFTWDFQKNSEFLVTSTARTGITGLNTWFQHGDYRTWDFNMAEGARFISHNSSLVMNIGRSNTGGLPAGSSGGWGGFNGAVRWNFGPDSEFIINSPATTQTANNATIAGTPGAGSEIVLNNVRSFTINSRNTNTAQPVIHANVRNFPIRILKEGDSYDHDNNPSTSELVGVGNGLRTHLSTYHEPFANVWDGSFDTADINRRNLDQTGNDTFVRANHGTIINMTSVATGAGVQQVNLEPNRFTDVQRNALRTAGYISFFKPLGAFMHPDLSSMNSTFSIDLASLPFGGGFGNWLEKNETNHLVLGDDRGQKPNFHVTVTMIENRFPDAIKFSWVDFEGERSKPLELNTAHPVISITDNNLPSFVEATGSGTFYKINFAKDKGVQLQARNSLRLGQTHAGIFRYSINDGPGL</sequence>
<accession>A0ABV4D6V6</accession>
<feature type="compositionally biased region" description="Gly residues" evidence="1">
    <location>
        <begin position="150"/>
        <end position="167"/>
    </location>
</feature>
<gene>
    <name evidence="2" type="ORF">AALM99_03340</name>
</gene>
<dbReference type="Proteomes" id="UP001565242">
    <property type="component" value="Unassembled WGS sequence"/>
</dbReference>
<name>A0ABV4D6V6_9LACT</name>
<dbReference type="RefSeq" id="WP_369917857.1">
    <property type="nucleotide sequence ID" value="NZ_JBCLSQ010000006.1"/>
</dbReference>
<organism evidence="2 3">
    <name type="scientific">Lactococcus muris</name>
    <dbReference type="NCBI Taxonomy" id="2941330"/>
    <lineage>
        <taxon>Bacteria</taxon>
        <taxon>Bacillati</taxon>
        <taxon>Bacillota</taxon>
        <taxon>Bacilli</taxon>
        <taxon>Lactobacillales</taxon>
        <taxon>Streptococcaceae</taxon>
        <taxon>Lactococcus</taxon>
    </lineage>
</organism>
<dbReference type="EMBL" id="JBCLSQ010000006">
    <property type="protein sequence ID" value="MEY8537483.1"/>
    <property type="molecule type" value="Genomic_DNA"/>
</dbReference>
<evidence type="ECO:0000313" key="2">
    <source>
        <dbReference type="EMBL" id="MEY8537483.1"/>
    </source>
</evidence>
<evidence type="ECO:0000313" key="3">
    <source>
        <dbReference type="Proteomes" id="UP001565242"/>
    </source>
</evidence>
<keyword evidence="3" id="KW-1185">Reference proteome</keyword>
<protein>
    <submittedName>
        <fullName evidence="2">Uncharacterized protein</fullName>
    </submittedName>
</protein>
<feature type="region of interest" description="Disordered" evidence="1">
    <location>
        <begin position="143"/>
        <end position="168"/>
    </location>
</feature>
<proteinExistence type="predicted"/>